<evidence type="ECO:0000256" key="1">
    <source>
        <dbReference type="SAM" id="SignalP"/>
    </source>
</evidence>
<keyword evidence="1" id="KW-0732">Signal</keyword>
<dbReference type="EMBL" id="GIFC01004049">
    <property type="protein sequence ID" value="MXU86132.1"/>
    <property type="molecule type" value="Transcribed_RNA"/>
</dbReference>
<accession>A0A6B0U0Y5</accession>
<reference evidence="2" key="1">
    <citation type="submission" date="2019-12" db="EMBL/GenBank/DDBJ databases">
        <title>An insight into the sialome of adult female Ixodes ricinus ticks feeding for 6 days.</title>
        <authorList>
            <person name="Perner J."/>
            <person name="Ribeiro J.M.C."/>
        </authorList>
    </citation>
    <scope>NUCLEOTIDE SEQUENCE</scope>
    <source>
        <strain evidence="2">Semi-engorged</strain>
        <tissue evidence="2">Salivary glands</tissue>
    </source>
</reference>
<organism evidence="2">
    <name type="scientific">Ixodes ricinus</name>
    <name type="common">Common tick</name>
    <name type="synonym">Acarus ricinus</name>
    <dbReference type="NCBI Taxonomy" id="34613"/>
    <lineage>
        <taxon>Eukaryota</taxon>
        <taxon>Metazoa</taxon>
        <taxon>Ecdysozoa</taxon>
        <taxon>Arthropoda</taxon>
        <taxon>Chelicerata</taxon>
        <taxon>Arachnida</taxon>
        <taxon>Acari</taxon>
        <taxon>Parasitiformes</taxon>
        <taxon>Ixodida</taxon>
        <taxon>Ixodoidea</taxon>
        <taxon>Ixodidae</taxon>
        <taxon>Ixodinae</taxon>
        <taxon>Ixodes</taxon>
    </lineage>
</organism>
<sequence length="89" mass="10250">MLLLHLVLSFTPQMRAYAFVYPRPRPMTVPACLPHHCTFSMLPFVWRAPSCVLMCQRPIWNTCSLYSQQNGGAHKVIARVPIPYLMALY</sequence>
<dbReference type="AlphaFoldDB" id="A0A6B0U0Y5"/>
<proteinExistence type="predicted"/>
<name>A0A6B0U0Y5_IXORI</name>
<feature type="signal peptide" evidence="1">
    <location>
        <begin position="1"/>
        <end position="18"/>
    </location>
</feature>
<feature type="chain" id="PRO_5025444975" evidence="1">
    <location>
        <begin position="19"/>
        <end position="89"/>
    </location>
</feature>
<protein>
    <submittedName>
        <fullName evidence="2">Putative secreted protein</fullName>
    </submittedName>
</protein>
<evidence type="ECO:0000313" key="2">
    <source>
        <dbReference type="EMBL" id="MXU86132.1"/>
    </source>
</evidence>